<dbReference type="AlphaFoldDB" id="A0A067LY66"/>
<dbReference type="FunCoup" id="A0A067LY66">
    <property type="interactions" value="584"/>
</dbReference>
<dbReference type="InParanoid" id="A0A067LY66"/>
<reference evidence="6" key="1">
    <citation type="journal article" date="2014" name="Proc. Natl. Acad. Sci. U.S.A.">
        <title>Extensive sampling of basidiomycete genomes demonstrates inadequacy of the white-rot/brown-rot paradigm for wood decay fungi.</title>
        <authorList>
            <person name="Riley R."/>
            <person name="Salamov A.A."/>
            <person name="Brown D.W."/>
            <person name="Nagy L.G."/>
            <person name="Floudas D."/>
            <person name="Held B.W."/>
            <person name="Levasseur A."/>
            <person name="Lombard V."/>
            <person name="Morin E."/>
            <person name="Otillar R."/>
            <person name="Lindquist E.A."/>
            <person name="Sun H."/>
            <person name="LaButti K.M."/>
            <person name="Schmutz J."/>
            <person name="Jabbour D."/>
            <person name="Luo H."/>
            <person name="Baker S.E."/>
            <person name="Pisabarro A.G."/>
            <person name="Walton J.D."/>
            <person name="Blanchette R.A."/>
            <person name="Henrissat B."/>
            <person name="Martin F."/>
            <person name="Cullen D."/>
            <person name="Hibbett D.S."/>
            <person name="Grigoriev I.V."/>
        </authorList>
    </citation>
    <scope>NUCLEOTIDE SEQUENCE [LARGE SCALE GENOMIC DNA]</scope>
    <source>
        <strain evidence="6">FD-172 SS1</strain>
    </source>
</reference>
<dbReference type="PIRSF" id="PIRSF000422">
    <property type="entry name" value="N-terminal-AcTrfase-A_aux_su"/>
    <property type="match status" value="1"/>
</dbReference>
<keyword evidence="6" id="KW-1185">Reference proteome</keyword>
<dbReference type="HOGENOM" id="CLU_006686_1_0_1"/>
<keyword evidence="1" id="KW-0677">Repeat</keyword>
<feature type="repeat" description="TPR" evidence="3">
    <location>
        <begin position="84"/>
        <end position="117"/>
    </location>
</feature>
<dbReference type="InterPro" id="IPR011990">
    <property type="entry name" value="TPR-like_helical_dom_sf"/>
</dbReference>
<dbReference type="SMART" id="SM00028">
    <property type="entry name" value="TPR"/>
    <property type="match status" value="5"/>
</dbReference>
<evidence type="ECO:0000256" key="3">
    <source>
        <dbReference type="PROSITE-ProRule" id="PRU00339"/>
    </source>
</evidence>
<name>A0A067LY66_BOTB1</name>
<dbReference type="SUPFAM" id="SSF48452">
    <property type="entry name" value="TPR-like"/>
    <property type="match status" value="2"/>
</dbReference>
<proteinExistence type="predicted"/>
<evidence type="ECO:0000256" key="1">
    <source>
        <dbReference type="ARBA" id="ARBA00022737"/>
    </source>
</evidence>
<gene>
    <name evidence="5" type="ORF">BOTBODRAFT_38170</name>
</gene>
<dbReference type="InterPro" id="IPR021183">
    <property type="entry name" value="NatA_aux_su"/>
</dbReference>
<dbReference type="PANTHER" id="PTHR22767">
    <property type="entry name" value="N-TERMINAL ACETYLTRANSFERASE-RELATED"/>
    <property type="match status" value="1"/>
</dbReference>
<dbReference type="GO" id="GO:0031415">
    <property type="term" value="C:NatA complex"/>
    <property type="evidence" value="ECO:0007669"/>
    <property type="project" value="TreeGrafter"/>
</dbReference>
<evidence type="ECO:0000313" key="6">
    <source>
        <dbReference type="Proteomes" id="UP000027195"/>
    </source>
</evidence>
<sequence>MAPTGVPAKRILPQKESTLFRTILQQYETKQHKKALKSCDQILKKFPEHGETTSMKGLILTNLQKKEEGLELVKKGVRLDLTSHICWHVFGLVHKTDRNYEEALKCYAQALRFDKDNINILRDASNLFMQVRNYEGAQDARFTLLKLRPTLRQGWLALAVAYHLNDRLEDAQSLLMHYLRIVKNVPDHDVEHSEVMLYYLRVLYDLKRWNDALEFIDLNVQYNSIIDRVALLEYRARVLSALGRKDEAEEEWRRLIKQNPDCYEYYRGFLSNRGIDLDKLTDEIRAETLGLFKGFCDEYPKSTTPWRIPLDITSGDEFKELVKPYLQKGLTRGIPSLFADLKSLYVNSEKKAIIQEVMEGFKDEYRDQSNPSKVADDASPAEYLWTLYFLAQHYATDPSTISTSLSLLDTALEHTPTLPELHMIKARALKRAGDYVRASVNMENARKLDLQDRALNSKSAKYMFRVGMIEEANTLLGMFTRKDTRPASDLEDMQCFPFLIQEGDAWTRAGRLNLALKRYRAVDKTYDDIEDDQLDFHAYCVRKYTLNAYVDMTFYMDSLRASPPYERGAISAARIYVRLHDDSSLVASSIPQQSVSEKKAKKKAKRAELKVQEDAKKGTGASDDKAEAPAEKKDEDPDGMKLLTAPDPLEQAAKVLRPMEHLTVTSIGFWIVSFDVAIRRKKYLQALKALRHAKAIAFDDAQLHTRILEFKKTISSLENLPSPMSTVIAEALPELFPAESSLEGYNSDYMQKHPGSPGAILGGARGLVVIRGAAGAQEDATELVFQLLRDETRLDIQTALDALQFLEQELKSPRTEEFRSACSRRFPLSTTFLSAEEQAAVRTEMEKSAAPEESKPELDSL</sequence>
<evidence type="ECO:0000313" key="5">
    <source>
        <dbReference type="EMBL" id="KDQ08189.1"/>
    </source>
</evidence>
<dbReference type="EMBL" id="KL198094">
    <property type="protein sequence ID" value="KDQ08189.1"/>
    <property type="molecule type" value="Genomic_DNA"/>
</dbReference>
<dbReference type="Gene3D" id="1.25.40.1010">
    <property type="match status" value="1"/>
</dbReference>
<protein>
    <submittedName>
        <fullName evidence="5">Uncharacterized protein</fullName>
    </submittedName>
</protein>
<dbReference type="OrthoDB" id="10263032at2759"/>
<feature type="compositionally biased region" description="Basic and acidic residues" evidence="4">
    <location>
        <begin position="843"/>
        <end position="861"/>
    </location>
</feature>
<dbReference type="Gene3D" id="1.25.40.1040">
    <property type="match status" value="1"/>
</dbReference>
<accession>A0A067LY66</accession>
<dbReference type="FunFam" id="1.25.40.1040:FF:000003">
    <property type="entry name" value="N-terminal acetyltransferase A, auxiliary subunit"/>
    <property type="match status" value="1"/>
</dbReference>
<feature type="region of interest" description="Disordered" evidence="4">
    <location>
        <begin position="590"/>
        <end position="644"/>
    </location>
</feature>
<evidence type="ECO:0000256" key="4">
    <source>
        <dbReference type="SAM" id="MobiDB-lite"/>
    </source>
</evidence>
<dbReference type="Pfam" id="PF13181">
    <property type="entry name" value="TPR_8"/>
    <property type="match status" value="1"/>
</dbReference>
<dbReference type="Pfam" id="PF12569">
    <property type="entry name" value="NatA_aux_su"/>
    <property type="match status" value="1"/>
</dbReference>
<dbReference type="PANTHER" id="PTHR22767:SF2">
    <property type="entry name" value="N(ALPHA)-ACETYLTRANSFERASE 15_16, ISOFORM A"/>
    <property type="match status" value="1"/>
</dbReference>
<dbReference type="Pfam" id="PF13174">
    <property type="entry name" value="TPR_6"/>
    <property type="match status" value="1"/>
</dbReference>
<dbReference type="Proteomes" id="UP000027195">
    <property type="component" value="Unassembled WGS sequence"/>
</dbReference>
<feature type="region of interest" description="Disordered" evidence="4">
    <location>
        <begin position="839"/>
        <end position="861"/>
    </location>
</feature>
<evidence type="ECO:0000256" key="2">
    <source>
        <dbReference type="ARBA" id="ARBA00022803"/>
    </source>
</evidence>
<organism evidence="5 6">
    <name type="scientific">Botryobasidium botryosum (strain FD-172 SS1)</name>
    <dbReference type="NCBI Taxonomy" id="930990"/>
    <lineage>
        <taxon>Eukaryota</taxon>
        <taxon>Fungi</taxon>
        <taxon>Dikarya</taxon>
        <taxon>Basidiomycota</taxon>
        <taxon>Agaricomycotina</taxon>
        <taxon>Agaricomycetes</taxon>
        <taxon>Cantharellales</taxon>
        <taxon>Botryobasidiaceae</taxon>
        <taxon>Botryobasidium</taxon>
    </lineage>
</organism>
<keyword evidence="2 3" id="KW-0802">TPR repeat</keyword>
<dbReference type="InterPro" id="IPR019734">
    <property type="entry name" value="TPR_rpt"/>
</dbReference>
<feature type="compositionally biased region" description="Basic and acidic residues" evidence="4">
    <location>
        <begin position="606"/>
        <end position="639"/>
    </location>
</feature>
<dbReference type="PROSITE" id="PS50005">
    <property type="entry name" value="TPR"/>
    <property type="match status" value="1"/>
</dbReference>
<dbReference type="STRING" id="930990.A0A067LY66"/>